<reference evidence="1 2" key="1">
    <citation type="journal article" date="2016" name="Nat. Commun.">
        <title>Ectomycorrhizal ecology is imprinted in the genome of the dominant symbiotic fungus Cenococcum geophilum.</title>
        <authorList>
            <consortium name="DOE Joint Genome Institute"/>
            <person name="Peter M."/>
            <person name="Kohler A."/>
            <person name="Ohm R.A."/>
            <person name="Kuo A."/>
            <person name="Krutzmann J."/>
            <person name="Morin E."/>
            <person name="Arend M."/>
            <person name="Barry K.W."/>
            <person name="Binder M."/>
            <person name="Choi C."/>
            <person name="Clum A."/>
            <person name="Copeland A."/>
            <person name="Grisel N."/>
            <person name="Haridas S."/>
            <person name="Kipfer T."/>
            <person name="LaButti K."/>
            <person name="Lindquist E."/>
            <person name="Lipzen A."/>
            <person name="Maire R."/>
            <person name="Meier B."/>
            <person name="Mihaltcheva S."/>
            <person name="Molinier V."/>
            <person name="Murat C."/>
            <person name="Poggeler S."/>
            <person name="Quandt C.A."/>
            <person name="Sperisen C."/>
            <person name="Tritt A."/>
            <person name="Tisserant E."/>
            <person name="Crous P.W."/>
            <person name="Henrissat B."/>
            <person name="Nehls U."/>
            <person name="Egli S."/>
            <person name="Spatafora J.W."/>
            <person name="Grigoriev I.V."/>
            <person name="Martin F.M."/>
        </authorList>
    </citation>
    <scope>NUCLEOTIDE SEQUENCE [LARGE SCALE GENOMIC DNA]</scope>
    <source>
        <strain evidence="1 2">CBS 207.34</strain>
    </source>
</reference>
<dbReference type="AlphaFoldDB" id="A0A8E2JQJ2"/>
<accession>A0A8E2JQJ2</accession>
<evidence type="ECO:0000313" key="1">
    <source>
        <dbReference type="EMBL" id="OCL05909.1"/>
    </source>
</evidence>
<protein>
    <submittedName>
        <fullName evidence="1">Uncharacterized protein</fullName>
    </submittedName>
</protein>
<dbReference type="OrthoDB" id="5354164at2759"/>
<proteinExistence type="predicted"/>
<name>A0A8E2JQJ2_9PEZI</name>
<dbReference type="EMBL" id="KV750177">
    <property type="protein sequence ID" value="OCL05909.1"/>
    <property type="molecule type" value="Genomic_DNA"/>
</dbReference>
<organism evidence="1 2">
    <name type="scientific">Glonium stellatum</name>
    <dbReference type="NCBI Taxonomy" id="574774"/>
    <lineage>
        <taxon>Eukaryota</taxon>
        <taxon>Fungi</taxon>
        <taxon>Dikarya</taxon>
        <taxon>Ascomycota</taxon>
        <taxon>Pezizomycotina</taxon>
        <taxon>Dothideomycetes</taxon>
        <taxon>Pleosporomycetidae</taxon>
        <taxon>Gloniales</taxon>
        <taxon>Gloniaceae</taxon>
        <taxon>Glonium</taxon>
    </lineage>
</organism>
<sequence length="697" mass="77591">MNISKLQAAVAAVNNEVTIAAANINFDFTLVKYEAPEEFQPLGEALSSYRRNDAETGKSHVTARRLGALFEGVCPATPNLFKAYGTRVSEISKAANTGSPKCYANSIFAAYSGIDASLHVHLLACILARSWEPPEATAAWVELVKEQQKDINTRLENGEALPFGLAAAAKQLEIPRTQLADWDASARAWLRTADSIKLRQQTQLKLIPSNITLPINQQQSVFTSVIAAWTTALQTMEKLISGMPQAAQDGASLLGLSAWHLYPDMAVLGPNPIDLQMHDPLVSRGGVLTLGLCASSGHNRLGVYWSLSLAHLRHYGHPVAVESELRGDQDRISMAQLMQCLLGAISGYWKLTKEETGPALEFTVRLYEAVKRGHQKAYDQKRVPWDSAPMRRFLSIGKMIADAASTLLDSHGEETQTARKLFDLGTRRRDKFLGQEKADDRKLWINDMPFFGLKCWSRLIKALASDEARIRLLRYVCSEMLAVPADQAIIRFYPEENGTRPSEADLMYSATISACFATAMPLSYKGSKRKRGSDSLQPDFRHCRWVKKETPSTTEEEYVKIGTWGNFDHGPFVSGRFICHSKDIEIVTPVPGIDAFSCIIGDPTIAAIFVSKSHLAERAPRTLSEVTTELLKWCLDSDLISWEYLVRLICSKESALFRILYAMWGATITKRTLGLTYRSSTMEKPDHVLREHLRPPQ</sequence>
<dbReference type="Proteomes" id="UP000250140">
    <property type="component" value="Unassembled WGS sequence"/>
</dbReference>
<gene>
    <name evidence="1" type="ORF">AOQ84DRAFT_224383</name>
</gene>
<evidence type="ECO:0000313" key="2">
    <source>
        <dbReference type="Proteomes" id="UP000250140"/>
    </source>
</evidence>
<keyword evidence="2" id="KW-1185">Reference proteome</keyword>